<feature type="transmembrane region" description="Helical" evidence="1">
    <location>
        <begin position="131"/>
        <end position="157"/>
    </location>
</feature>
<organism evidence="3 4">
    <name type="scientific">Pseudoalteromonas luteoviolacea</name>
    <dbReference type="NCBI Taxonomy" id="43657"/>
    <lineage>
        <taxon>Bacteria</taxon>
        <taxon>Pseudomonadati</taxon>
        <taxon>Pseudomonadota</taxon>
        <taxon>Gammaproteobacteria</taxon>
        <taxon>Alteromonadales</taxon>
        <taxon>Pseudoalteromonadaceae</taxon>
        <taxon>Pseudoalteromonas</taxon>
    </lineage>
</organism>
<evidence type="ECO:0000313" key="4">
    <source>
        <dbReference type="Proteomes" id="UP000031327"/>
    </source>
</evidence>
<dbReference type="Proteomes" id="UP000031327">
    <property type="component" value="Unassembled WGS sequence"/>
</dbReference>
<keyword evidence="1" id="KW-0812">Transmembrane</keyword>
<comment type="caution">
    <text evidence="3">The sequence shown here is derived from an EMBL/GenBank/DDBJ whole genome shotgun (WGS) entry which is preliminary data.</text>
</comment>
<dbReference type="OrthoDB" id="6313998at2"/>
<dbReference type="AlphaFoldDB" id="A0A0C1MJI6"/>
<protein>
    <recommendedName>
        <fullName evidence="2">Flagellar M-ring N-terminal domain-containing protein</fullName>
    </recommendedName>
</protein>
<dbReference type="Pfam" id="PF01514">
    <property type="entry name" value="YscJ_FliF"/>
    <property type="match status" value="1"/>
</dbReference>
<dbReference type="EMBL" id="JWIC01000005">
    <property type="protein sequence ID" value="KID57134.1"/>
    <property type="molecule type" value="Genomic_DNA"/>
</dbReference>
<accession>A0A0C1MJI6</accession>
<dbReference type="PANTHER" id="PTHR30046:SF0">
    <property type="entry name" value="FLAGELLAR M-RING PROTEIN"/>
    <property type="match status" value="1"/>
</dbReference>
<sequence length="163" mass="18758">MLNITRHNKLLLVLVSSIIFAVFIIAWARQDNPIFRPLVQDMRLVDAVLISDILDQERIAYYADVKNHMLYVDQAKTEHARISLARAGIVINYPKIIKHSDLNEAYQAFLEQNSRAQAEAELWEQPWFIEVLRLTMAAIILIVFILSVVRPALVAFISEQDKS</sequence>
<feature type="transmembrane region" description="Helical" evidence="1">
    <location>
        <begin position="10"/>
        <end position="28"/>
    </location>
</feature>
<name>A0A0C1MJI6_9GAMM</name>
<proteinExistence type="predicted"/>
<keyword evidence="1" id="KW-0472">Membrane</keyword>
<reference evidence="3 4" key="1">
    <citation type="submission" date="2014-12" db="EMBL/GenBank/DDBJ databases">
        <title>Draft Genome Sequence of Pseudoalteromonas luteoviolacea HI1.</title>
        <authorList>
            <person name="Asahina A.Y."/>
            <person name="Hadfield M.G."/>
        </authorList>
    </citation>
    <scope>NUCLEOTIDE SEQUENCE [LARGE SCALE GENOMIC DNA]</scope>
    <source>
        <strain evidence="3 4">HI1</strain>
    </source>
</reference>
<dbReference type="InterPro" id="IPR043427">
    <property type="entry name" value="YscJ/FliF"/>
</dbReference>
<feature type="domain" description="Flagellar M-ring N-terminal" evidence="2">
    <location>
        <begin position="33"/>
        <end position="90"/>
    </location>
</feature>
<evidence type="ECO:0000313" key="3">
    <source>
        <dbReference type="EMBL" id="KID57134.1"/>
    </source>
</evidence>
<dbReference type="PANTHER" id="PTHR30046">
    <property type="entry name" value="FLAGELLAR M-RING PROTEIN"/>
    <property type="match status" value="1"/>
</dbReference>
<evidence type="ECO:0000259" key="2">
    <source>
        <dbReference type="Pfam" id="PF01514"/>
    </source>
</evidence>
<dbReference type="InterPro" id="IPR006182">
    <property type="entry name" value="FliF_N_dom"/>
</dbReference>
<dbReference type="RefSeq" id="WP_039608911.1">
    <property type="nucleotide sequence ID" value="NZ_JWIC01000005.1"/>
</dbReference>
<gene>
    <name evidence="3" type="ORF">JF50_07790</name>
</gene>
<keyword evidence="1" id="KW-1133">Transmembrane helix</keyword>
<evidence type="ECO:0000256" key="1">
    <source>
        <dbReference type="SAM" id="Phobius"/>
    </source>
</evidence>